<reference evidence="2 3" key="1">
    <citation type="submission" date="2020-07" db="EMBL/GenBank/DDBJ databases">
        <title>Genomic Encyclopedia of Archaeal and Bacterial Type Strains, Phase II (KMG-II): from individual species to whole genera.</title>
        <authorList>
            <person name="Goeker M."/>
        </authorList>
    </citation>
    <scope>NUCLEOTIDE SEQUENCE [LARGE SCALE GENOMIC DNA]</scope>
    <source>
        <strain evidence="2 3">DSM 21226</strain>
    </source>
</reference>
<proteinExistence type="predicted"/>
<keyword evidence="3" id="KW-1185">Reference proteome</keyword>
<dbReference type="NCBIfam" id="NF042963">
    <property type="entry name" value="DUF1156_antiphage"/>
    <property type="match status" value="1"/>
</dbReference>
<evidence type="ECO:0000313" key="2">
    <source>
        <dbReference type="EMBL" id="NYG35434.1"/>
    </source>
</evidence>
<name>A0A7Y9R332_9BURK</name>
<accession>A0A7Y9R332</accession>
<dbReference type="SUPFAM" id="SSF53335">
    <property type="entry name" value="S-adenosyl-L-methionine-dependent methyltransferases"/>
    <property type="match status" value="2"/>
</dbReference>
<dbReference type="Gene3D" id="3.40.50.150">
    <property type="entry name" value="Vaccinia Virus protein VP39"/>
    <property type="match status" value="1"/>
</dbReference>
<dbReference type="GO" id="GO:0032259">
    <property type="term" value="P:methylation"/>
    <property type="evidence" value="ECO:0007669"/>
    <property type="project" value="UniProtKB-KW"/>
</dbReference>
<evidence type="ECO:0000259" key="1">
    <source>
        <dbReference type="Pfam" id="PF06634"/>
    </source>
</evidence>
<gene>
    <name evidence="2" type="ORF">BDD16_004496</name>
</gene>
<sequence length="927" mass="103344">MPAFIETQFPIARLSAESFKERKSVSGQTLTGLGKWWGRKPLILVRAAILGMLMPASDDAKKDREVFLQILTMDDDGAWARCKPNLQKKLGRTAFDALPYAKRLAHCERPENIVGPEPEAWAEINAHLGTNANNLQELVEQLGQRTFGCKPRVGDSFCGGGSIPFEAARIGCDAYASDLNPVAGLLTWASLNLLGGGRHVQQQVMAVQSAALQEADTQVRAWGIEHNSLGERADAYLYCVEVKPEGCDYYIPLAPSWVVDEYSKIVVKWHREPRSDRLTAEVAELGDAELELYKAKLGATVVKARVVDPFNSTRSWSVEALRGPDGLRRWTNDDVVPRPGDVFQERLYCIRWVDDEGNRRYAAPDANDLAREAQVQQLLRERFAHWQSEGFIPSRAIPEGGDKTEEPIRTRGWTRWHHLFTPRQLLIHGLLMKQLMSTSTCELTAAAMLTVSRFADWNSRLSCWLSSGTQIAGGKNTFLNQALNPLFNYSTRPLSMLSSSKLTFNRGVNLSIRGNVEVADARDIQEKCDLWITDPPYADAVNYHELGDFFLAWYDKKLGRAFPQWIPDSRAELAVRGDGDDFRRSMVGIYKNLTRHMPDNGLQMVMFTHQNPAVWADLGMILWAAGLKATAAWTISTETESAGIKKGNYVQGTVCLVLRKRIGDEPGFLDEVYPLVEDEVKRQIVSMQALDEGSEPNFNDADYQLAAYAAALKVLTQYGNLDGRDVEHEVFAVRDKGKKSDFQVVIERALTIACDALIPRGLDAVWRDLSLVERYYLRSLDIESRGEHRQGMYEELARGFGVTDIRPLLKSDKANGARVHTPSGFAASGLAPLGGAAVASAPHPFASAPLRHLLFAVRETAVAGDNPESGRQYLRDTFGQGYWSQRERFVGLLEWLAALGNAADMEHWKTDSPAARILAGRLRNDHA</sequence>
<organism evidence="2 3">
    <name type="scientific">Sphaerotilus montanus</name>
    <dbReference type="NCBI Taxonomy" id="522889"/>
    <lineage>
        <taxon>Bacteria</taxon>
        <taxon>Pseudomonadati</taxon>
        <taxon>Pseudomonadota</taxon>
        <taxon>Betaproteobacteria</taxon>
        <taxon>Burkholderiales</taxon>
        <taxon>Sphaerotilaceae</taxon>
        <taxon>Sphaerotilus</taxon>
    </lineage>
</organism>
<evidence type="ECO:0000313" key="3">
    <source>
        <dbReference type="Proteomes" id="UP000518288"/>
    </source>
</evidence>
<dbReference type="GO" id="GO:0008168">
    <property type="term" value="F:methyltransferase activity"/>
    <property type="evidence" value="ECO:0007669"/>
    <property type="project" value="UniProtKB-KW"/>
</dbReference>
<keyword evidence="2" id="KW-0808">Transferase</keyword>
<dbReference type="EMBL" id="JACCFH010000002">
    <property type="protein sequence ID" value="NYG35434.1"/>
    <property type="molecule type" value="Genomic_DNA"/>
</dbReference>
<dbReference type="RefSeq" id="WP_179636330.1">
    <property type="nucleotide sequence ID" value="NZ_JACCFH010000002.1"/>
</dbReference>
<dbReference type="Proteomes" id="UP000518288">
    <property type="component" value="Unassembled WGS sequence"/>
</dbReference>
<comment type="caution">
    <text evidence="2">The sequence shown here is derived from an EMBL/GenBank/DDBJ whole genome shotgun (WGS) entry which is preliminary data.</text>
</comment>
<dbReference type="Pfam" id="PF06634">
    <property type="entry name" value="DUF1156"/>
    <property type="match status" value="1"/>
</dbReference>
<dbReference type="InterPro" id="IPR049953">
    <property type="entry name" value="Antiphage_assoc"/>
</dbReference>
<keyword evidence="2" id="KW-0489">Methyltransferase</keyword>
<dbReference type="AlphaFoldDB" id="A0A7Y9R332"/>
<dbReference type="InterPro" id="IPR009537">
    <property type="entry name" value="DUF1156"/>
</dbReference>
<feature type="domain" description="DUF1156" evidence="1">
    <location>
        <begin position="8"/>
        <end position="70"/>
    </location>
</feature>
<dbReference type="InterPro" id="IPR029063">
    <property type="entry name" value="SAM-dependent_MTases_sf"/>
</dbReference>
<protein>
    <submittedName>
        <fullName evidence="2">Adenine-specific DNA methylase</fullName>
    </submittedName>
</protein>